<proteinExistence type="predicted"/>
<keyword evidence="3" id="KW-1185">Reference proteome</keyword>
<dbReference type="RefSeq" id="WP_281872514.1">
    <property type="nucleotide sequence ID" value="NZ_BSBO01000010.1"/>
</dbReference>
<keyword evidence="1" id="KW-0812">Transmembrane</keyword>
<feature type="transmembrane region" description="Helical" evidence="1">
    <location>
        <begin position="135"/>
        <end position="156"/>
    </location>
</feature>
<feature type="transmembrane region" description="Helical" evidence="1">
    <location>
        <begin position="162"/>
        <end position="187"/>
    </location>
</feature>
<protein>
    <submittedName>
        <fullName evidence="2">Uncharacterized protein</fullName>
    </submittedName>
</protein>
<dbReference type="EMBL" id="BSBO01000010">
    <property type="protein sequence ID" value="GLG04054.1"/>
    <property type="molecule type" value="Genomic_DNA"/>
</dbReference>
<gene>
    <name evidence="2" type="ORF">Selli1_12280</name>
</gene>
<feature type="transmembrane region" description="Helical" evidence="1">
    <location>
        <begin position="514"/>
        <end position="536"/>
    </location>
</feature>
<organism evidence="2 3">
    <name type="scientific">Sellimonas catena</name>
    <dbReference type="NCBI Taxonomy" id="2994035"/>
    <lineage>
        <taxon>Bacteria</taxon>
        <taxon>Bacillati</taxon>
        <taxon>Bacillota</taxon>
        <taxon>Clostridia</taxon>
        <taxon>Lachnospirales</taxon>
        <taxon>Lachnospiraceae</taxon>
        <taxon>Sellimonas</taxon>
    </lineage>
</organism>
<dbReference type="Proteomes" id="UP001145145">
    <property type="component" value="Unassembled WGS sequence"/>
</dbReference>
<feature type="transmembrane region" description="Helical" evidence="1">
    <location>
        <begin position="359"/>
        <end position="376"/>
    </location>
</feature>
<reference evidence="2 3" key="1">
    <citation type="journal article" date="2023" name="Int. J. Syst. Evol. Microbiol.">
        <title>Sellimonas catena sp. nov., isolated from human faeces.</title>
        <authorList>
            <person name="Hisatomi A."/>
            <person name="Ohkuma M."/>
            <person name="Sakamoto M."/>
        </authorList>
    </citation>
    <scope>NUCLEOTIDE SEQUENCE [LARGE SCALE GENOMIC DNA]</scope>
    <source>
        <strain evidence="2 3">12EGH17</strain>
    </source>
</reference>
<name>A0A9W6C4Z2_9FIRM</name>
<feature type="transmembrane region" description="Helical" evidence="1">
    <location>
        <begin position="414"/>
        <end position="433"/>
    </location>
</feature>
<feature type="transmembrane region" description="Helical" evidence="1">
    <location>
        <begin position="482"/>
        <end position="502"/>
    </location>
</feature>
<keyword evidence="1" id="KW-1133">Transmembrane helix</keyword>
<comment type="caution">
    <text evidence="2">The sequence shown here is derived from an EMBL/GenBank/DDBJ whole genome shotgun (WGS) entry which is preliminary data.</text>
</comment>
<accession>A0A9W6C4Z2</accession>
<evidence type="ECO:0000313" key="3">
    <source>
        <dbReference type="Proteomes" id="UP001145145"/>
    </source>
</evidence>
<feature type="transmembrane region" description="Helical" evidence="1">
    <location>
        <begin position="94"/>
        <end position="114"/>
    </location>
</feature>
<feature type="transmembrane region" description="Helical" evidence="1">
    <location>
        <begin position="228"/>
        <end position="249"/>
    </location>
</feature>
<dbReference type="AlphaFoldDB" id="A0A9W6C4Z2"/>
<feature type="transmembrane region" description="Helical" evidence="1">
    <location>
        <begin position="199"/>
        <end position="216"/>
    </location>
</feature>
<evidence type="ECO:0000256" key="1">
    <source>
        <dbReference type="SAM" id="Phobius"/>
    </source>
</evidence>
<evidence type="ECO:0000313" key="2">
    <source>
        <dbReference type="EMBL" id="GLG04054.1"/>
    </source>
</evidence>
<feature type="transmembrane region" description="Helical" evidence="1">
    <location>
        <begin position="46"/>
        <end position="74"/>
    </location>
</feature>
<keyword evidence="1" id="KW-0472">Membrane</keyword>
<feature type="transmembrane region" description="Helical" evidence="1">
    <location>
        <begin position="327"/>
        <end position="347"/>
    </location>
</feature>
<sequence length="543" mass="62104">MVRTLQQIIMLKATIVTNTFLYYLKRLWVIGKHVPDSVYGNRELKMVLAVLFTILGQVFSLAGKALYIFLFAVLPALFAGTAESGVRFDSLVQILFFLSCIMGPLQDSVVFKVTKEKFTAIRYMKMDVEKYTKVYLLYCYIPFALYFLICIMTASWFTGGSIADGICLWIVIVMMRAAGEAFQVWLYDRKGIVFSRKTGWVWTIIFLSVAGAYTVFVPWGPFLTAERLFHPVLLVLICIVGVISAWYILSGYRCYRRKLHRTVEEQWLFSSIVNQSTQAANEKSVGIREQDLHADSRKMAGVEKLHGYEYFNALFFLRHRRQILRPVYYRLAAVVGFFIAGVMFRVGMPEVAYLGAENLADFLPIFVFVMYMMTVADKACKAMFYNCDKSMLKFGFYRNPKTLLSNFRIRLVKIAGYNLVIGAAICAAVAGFRGICGIWNFGQNMFLFCAAVLMLSVFFTVHHLFLYYVFQPYSEEMNVKNPFFQAINMAVYLICFLCYELQANGTLTGNLPFTAGVLVVTLAYIVAALILVYRYAPKMFRVK</sequence>
<feature type="transmembrane region" description="Helical" evidence="1">
    <location>
        <begin position="445"/>
        <end position="470"/>
    </location>
</feature>